<dbReference type="Proteomes" id="UP000628736">
    <property type="component" value="Unassembled WGS sequence"/>
</dbReference>
<comment type="similarity">
    <text evidence="1 7">Belongs to the peptidase S24 family.</text>
</comment>
<keyword evidence="10" id="KW-1185">Reference proteome</keyword>
<evidence type="ECO:0000313" key="10">
    <source>
        <dbReference type="Proteomes" id="UP000628736"/>
    </source>
</evidence>
<dbReference type="SMART" id="SM00530">
    <property type="entry name" value="HTH_XRE"/>
    <property type="match status" value="1"/>
</dbReference>
<keyword evidence="2" id="KW-0227">DNA damage</keyword>
<organism evidence="9 10">
    <name type="scientific">Flintibacter hominis</name>
    <dbReference type="NCBI Taxonomy" id="2763048"/>
    <lineage>
        <taxon>Bacteria</taxon>
        <taxon>Bacillati</taxon>
        <taxon>Bacillota</taxon>
        <taxon>Clostridia</taxon>
        <taxon>Eubacteriales</taxon>
        <taxon>Flintibacter</taxon>
    </lineage>
</organism>
<dbReference type="InterPro" id="IPR015927">
    <property type="entry name" value="Peptidase_S24_S26A/B/C"/>
</dbReference>
<dbReference type="PRINTS" id="PR00726">
    <property type="entry name" value="LEXASERPTASE"/>
</dbReference>
<keyword evidence="6" id="KW-0742">SOS response</keyword>
<dbReference type="PANTHER" id="PTHR33516:SF2">
    <property type="entry name" value="LEXA REPRESSOR-RELATED"/>
    <property type="match status" value="1"/>
</dbReference>
<dbReference type="Pfam" id="PF01381">
    <property type="entry name" value="HTH_3"/>
    <property type="match status" value="1"/>
</dbReference>
<evidence type="ECO:0000256" key="2">
    <source>
        <dbReference type="ARBA" id="ARBA00022763"/>
    </source>
</evidence>
<evidence type="ECO:0000256" key="4">
    <source>
        <dbReference type="ARBA" id="ARBA00022813"/>
    </source>
</evidence>
<keyword evidence="3 7" id="KW-0378">Hydrolase</keyword>
<dbReference type="RefSeq" id="WP_186852982.1">
    <property type="nucleotide sequence ID" value="NZ_JACOPO010000006.1"/>
</dbReference>
<protein>
    <submittedName>
        <fullName evidence="9">Helix-turn-helix domain-containing protein</fullName>
    </submittedName>
</protein>
<dbReference type="SUPFAM" id="SSF51306">
    <property type="entry name" value="LexA/Signal peptidase"/>
    <property type="match status" value="1"/>
</dbReference>
<sequence>METHENIKLLRESQGLSQEALAEKVGYKDRSSIAKIESGVVDLSQSKIAAFAKALNVTPAQLMGISDEPSRSLSSNILPMPKFVKKPRLGTIACGKPILAVEEAEEFDTVPEDIPCDFTLRCKGDSMINARIYDGDIVYIREQKEVENGEIAAVRIGDEATLKKVYYNGQRIILRACNPLFPDIEYEGEDLNDITILGKAIAFTSVIRHTL</sequence>
<evidence type="ECO:0000256" key="5">
    <source>
        <dbReference type="ARBA" id="ARBA00023204"/>
    </source>
</evidence>
<dbReference type="GO" id="GO:0003677">
    <property type="term" value="F:DNA binding"/>
    <property type="evidence" value="ECO:0007669"/>
    <property type="project" value="InterPro"/>
</dbReference>
<comment type="caution">
    <text evidence="9">The sequence shown here is derived from an EMBL/GenBank/DDBJ whole genome shotgun (WGS) entry which is preliminary data.</text>
</comment>
<dbReference type="InterPro" id="IPR039418">
    <property type="entry name" value="LexA-like"/>
</dbReference>
<dbReference type="InterPro" id="IPR006197">
    <property type="entry name" value="Peptidase_S24_LexA"/>
</dbReference>
<evidence type="ECO:0000256" key="7">
    <source>
        <dbReference type="RuleBase" id="RU003991"/>
    </source>
</evidence>
<evidence type="ECO:0000259" key="8">
    <source>
        <dbReference type="PROSITE" id="PS50943"/>
    </source>
</evidence>
<dbReference type="Gene3D" id="2.10.109.10">
    <property type="entry name" value="Umud Fragment, subunit A"/>
    <property type="match status" value="1"/>
</dbReference>
<dbReference type="PROSITE" id="PS50943">
    <property type="entry name" value="HTH_CROC1"/>
    <property type="match status" value="1"/>
</dbReference>
<dbReference type="InterPro" id="IPR036286">
    <property type="entry name" value="LexA/Signal_pep-like_sf"/>
</dbReference>
<evidence type="ECO:0000256" key="6">
    <source>
        <dbReference type="ARBA" id="ARBA00023236"/>
    </source>
</evidence>
<evidence type="ECO:0000313" key="9">
    <source>
        <dbReference type="EMBL" id="MBC5723090.1"/>
    </source>
</evidence>
<dbReference type="GO" id="GO:0009432">
    <property type="term" value="P:SOS response"/>
    <property type="evidence" value="ECO:0007669"/>
    <property type="project" value="UniProtKB-KW"/>
</dbReference>
<dbReference type="InterPro" id="IPR010982">
    <property type="entry name" value="Lambda_DNA-bd_dom_sf"/>
</dbReference>
<dbReference type="GO" id="GO:0006281">
    <property type="term" value="P:DNA repair"/>
    <property type="evidence" value="ECO:0007669"/>
    <property type="project" value="UniProtKB-KW"/>
</dbReference>
<dbReference type="Pfam" id="PF00717">
    <property type="entry name" value="Peptidase_S24"/>
    <property type="match status" value="1"/>
</dbReference>
<dbReference type="PANTHER" id="PTHR33516">
    <property type="entry name" value="LEXA REPRESSOR"/>
    <property type="match status" value="1"/>
</dbReference>
<name>A0A8J6J9S0_9FIRM</name>
<evidence type="ECO:0000256" key="3">
    <source>
        <dbReference type="ARBA" id="ARBA00022801"/>
    </source>
</evidence>
<dbReference type="GO" id="GO:0016787">
    <property type="term" value="F:hydrolase activity"/>
    <property type="evidence" value="ECO:0007669"/>
    <property type="project" value="UniProtKB-KW"/>
</dbReference>
<evidence type="ECO:0000256" key="1">
    <source>
        <dbReference type="ARBA" id="ARBA00007484"/>
    </source>
</evidence>
<dbReference type="InterPro" id="IPR050077">
    <property type="entry name" value="LexA_repressor"/>
</dbReference>
<keyword evidence="5" id="KW-0234">DNA repair</keyword>
<dbReference type="InterPro" id="IPR001387">
    <property type="entry name" value="Cro/C1-type_HTH"/>
</dbReference>
<dbReference type="CDD" id="cd06529">
    <property type="entry name" value="S24_LexA-like"/>
    <property type="match status" value="1"/>
</dbReference>
<gene>
    <name evidence="9" type="ORF">H8S11_09715</name>
</gene>
<accession>A0A8J6J9S0</accession>
<proteinExistence type="inferred from homology"/>
<dbReference type="EMBL" id="JACOPO010000006">
    <property type="protein sequence ID" value="MBC5723090.1"/>
    <property type="molecule type" value="Genomic_DNA"/>
</dbReference>
<keyword evidence="4 7" id="KW-0068">Autocatalytic cleavage</keyword>
<dbReference type="GO" id="GO:0006355">
    <property type="term" value="P:regulation of DNA-templated transcription"/>
    <property type="evidence" value="ECO:0007669"/>
    <property type="project" value="InterPro"/>
</dbReference>
<dbReference type="SUPFAM" id="SSF47413">
    <property type="entry name" value="lambda repressor-like DNA-binding domains"/>
    <property type="match status" value="1"/>
</dbReference>
<dbReference type="Gene3D" id="1.10.260.40">
    <property type="entry name" value="lambda repressor-like DNA-binding domains"/>
    <property type="match status" value="1"/>
</dbReference>
<reference evidence="9" key="1">
    <citation type="submission" date="2020-08" db="EMBL/GenBank/DDBJ databases">
        <title>Genome public.</title>
        <authorList>
            <person name="Liu C."/>
            <person name="Sun Q."/>
        </authorList>
    </citation>
    <scope>NUCLEOTIDE SEQUENCE</scope>
    <source>
        <strain evidence="9">NSJ-23</strain>
    </source>
</reference>
<dbReference type="AlphaFoldDB" id="A0A8J6J9S0"/>
<dbReference type="CDD" id="cd00093">
    <property type="entry name" value="HTH_XRE"/>
    <property type="match status" value="1"/>
</dbReference>
<feature type="domain" description="HTH cro/C1-type" evidence="8">
    <location>
        <begin position="7"/>
        <end position="62"/>
    </location>
</feature>